<evidence type="ECO:0000256" key="2">
    <source>
        <dbReference type="ARBA" id="ARBA00006375"/>
    </source>
</evidence>
<keyword evidence="6 7" id="KW-0472">Membrane</keyword>
<keyword evidence="5" id="KW-0677">Repeat</keyword>
<dbReference type="Gene3D" id="1.50.40.10">
    <property type="entry name" value="Mitochondrial carrier domain"/>
    <property type="match status" value="1"/>
</dbReference>
<dbReference type="Pfam" id="PF00153">
    <property type="entry name" value="Mito_carr"/>
    <property type="match status" value="2"/>
</dbReference>
<feature type="repeat" description="Solcar" evidence="7">
    <location>
        <begin position="387"/>
        <end position="481"/>
    </location>
</feature>
<organism evidence="9 10">
    <name type="scientific">Dissostichus mawsoni</name>
    <name type="common">Antarctic cod</name>
    <dbReference type="NCBI Taxonomy" id="36200"/>
    <lineage>
        <taxon>Eukaryota</taxon>
        <taxon>Metazoa</taxon>
        <taxon>Chordata</taxon>
        <taxon>Craniata</taxon>
        <taxon>Vertebrata</taxon>
        <taxon>Euteleostomi</taxon>
        <taxon>Actinopterygii</taxon>
        <taxon>Neopterygii</taxon>
        <taxon>Teleostei</taxon>
        <taxon>Neoteleostei</taxon>
        <taxon>Acanthomorphata</taxon>
        <taxon>Eupercaria</taxon>
        <taxon>Perciformes</taxon>
        <taxon>Notothenioidei</taxon>
        <taxon>Nototheniidae</taxon>
        <taxon>Dissostichus</taxon>
    </lineage>
</organism>
<evidence type="ECO:0000256" key="8">
    <source>
        <dbReference type="RuleBase" id="RU000488"/>
    </source>
</evidence>
<reference evidence="9 10" key="1">
    <citation type="submission" date="2020-03" db="EMBL/GenBank/DDBJ databases">
        <title>Dissostichus mawsoni Genome sequencing and assembly.</title>
        <authorList>
            <person name="Park H."/>
        </authorList>
    </citation>
    <scope>NUCLEOTIDE SEQUENCE [LARGE SCALE GENOMIC DNA]</scope>
    <source>
        <strain evidence="9">DM0001</strain>
        <tissue evidence="9">Muscle</tissue>
    </source>
</reference>
<keyword evidence="10" id="KW-1185">Reference proteome</keyword>
<evidence type="ECO:0000256" key="3">
    <source>
        <dbReference type="ARBA" id="ARBA00022448"/>
    </source>
</evidence>
<dbReference type="InterPro" id="IPR002067">
    <property type="entry name" value="MCP"/>
</dbReference>
<evidence type="ECO:0000256" key="5">
    <source>
        <dbReference type="ARBA" id="ARBA00022737"/>
    </source>
</evidence>
<dbReference type="OrthoDB" id="270584at2759"/>
<evidence type="ECO:0000256" key="7">
    <source>
        <dbReference type="PROSITE-ProRule" id="PRU00282"/>
    </source>
</evidence>
<dbReference type="InterPro" id="IPR018108">
    <property type="entry name" value="MCP_transmembrane"/>
</dbReference>
<dbReference type="GO" id="GO:0055085">
    <property type="term" value="P:transmembrane transport"/>
    <property type="evidence" value="ECO:0007669"/>
    <property type="project" value="InterPro"/>
</dbReference>
<evidence type="ECO:0008006" key="11">
    <source>
        <dbReference type="Google" id="ProtNLM"/>
    </source>
</evidence>
<evidence type="ECO:0000313" key="10">
    <source>
        <dbReference type="Proteomes" id="UP000518266"/>
    </source>
</evidence>
<gene>
    <name evidence="9" type="ORF">F7725_010338</name>
</gene>
<dbReference type="PANTHER" id="PTHR24089">
    <property type="entry name" value="SOLUTE CARRIER FAMILY 25"/>
    <property type="match status" value="1"/>
</dbReference>
<comment type="caution">
    <text evidence="9">The sequence shown here is derived from an EMBL/GenBank/DDBJ whole genome shotgun (WGS) entry which is preliminary data.</text>
</comment>
<evidence type="ECO:0000256" key="1">
    <source>
        <dbReference type="ARBA" id="ARBA00004141"/>
    </source>
</evidence>
<feature type="repeat" description="Solcar" evidence="7">
    <location>
        <begin position="296"/>
        <end position="379"/>
    </location>
</feature>
<dbReference type="PRINTS" id="PR00926">
    <property type="entry name" value="MITOCARRIER"/>
</dbReference>
<dbReference type="EMBL" id="JAAKFY010000022">
    <property type="protein sequence ID" value="KAF3838570.1"/>
    <property type="molecule type" value="Genomic_DNA"/>
</dbReference>
<comment type="similarity">
    <text evidence="2 8">Belongs to the mitochondrial carrier (TC 2.A.29) family.</text>
</comment>
<dbReference type="SUPFAM" id="SSF103506">
    <property type="entry name" value="Mitochondrial carrier"/>
    <property type="match status" value="1"/>
</dbReference>
<protein>
    <recommendedName>
        <fullName evidence="11">Solute carrier family 25 member 43</fullName>
    </recommendedName>
</protein>
<comment type="subcellular location">
    <subcellularLocation>
        <location evidence="1">Membrane</location>
        <topology evidence="1">Multi-pass membrane protein</topology>
    </subcellularLocation>
</comment>
<dbReference type="PROSITE" id="PS50920">
    <property type="entry name" value="SOLCAR"/>
    <property type="match status" value="2"/>
</dbReference>
<proteinExistence type="inferred from homology"/>
<accession>A0A7J5XNJ2</accession>
<evidence type="ECO:0000313" key="9">
    <source>
        <dbReference type="EMBL" id="KAF3838570.1"/>
    </source>
</evidence>
<dbReference type="InterPro" id="IPR023395">
    <property type="entry name" value="MCP_dom_sf"/>
</dbReference>
<dbReference type="GO" id="GO:0016020">
    <property type="term" value="C:membrane"/>
    <property type="evidence" value="ECO:0007669"/>
    <property type="project" value="UniProtKB-SubCell"/>
</dbReference>
<dbReference type="AlphaFoldDB" id="A0A7J5XNJ2"/>
<dbReference type="Proteomes" id="UP000518266">
    <property type="component" value="Unassembled WGS sequence"/>
</dbReference>
<keyword evidence="4 7" id="KW-0812">Transmembrane</keyword>
<name>A0A7J5XNJ2_DISMA</name>
<evidence type="ECO:0000256" key="6">
    <source>
        <dbReference type="ARBA" id="ARBA00023136"/>
    </source>
</evidence>
<keyword evidence="3 8" id="KW-0813">Transport</keyword>
<sequence length="529" mass="58229">MADHQDDRHHTGHVKNKTTDLHFALSSIIRSHTTLLLMASVPPRVLPVVQVRLQLAALHLQLTLCRVGTHHRQLVQQVPDQQTGGTALMRGLGDFPSFEQTYFRATHRAAAAQEGEQHADTEGTGVQSHDPALTWMKEMVTLLETKQGKGESEGLADSLCGGAKWSRQKVGSWHAAEVVGPAGETRQDPEKNKHGTCCSVTLHHWSGQETDAFSVSTFRCLTCTNNSSAVHRKTLKSPQEADTSAGIQTEMASVKKDDRLTSSQSFMCVGFAGFFSKTVTLVHLHMDELGFISQWRAILAGGLAGAVAALTTYPLEVAETRLIAQNCRQPVYMGVVHTISKIYRNEGLLALYRGFSLTLLGAIPFSIGCYAVHMNLDKLWREPSFRFTPLQNFINGCLAAGVAQTLSYPFETVKRKMQAQSARLPHLGGVDVHFTGMMDCFIQVVKNKGVLSLWNGLTANTIKVVPYFGLLFTCFEMCKQVSLYRNGYIVSPLSYKLTPGVDQSLGPSELEEAKRYLKNRDFGSSLGKC</sequence>
<evidence type="ECO:0000256" key="4">
    <source>
        <dbReference type="ARBA" id="ARBA00022692"/>
    </source>
</evidence>